<dbReference type="Proteomes" id="UP001057561">
    <property type="component" value="Chromosome"/>
</dbReference>
<organism evidence="1 2">
    <name type="scientific">Dolichospermum heterosporum TAC447</name>
    <dbReference type="NCBI Taxonomy" id="747523"/>
    <lineage>
        <taxon>Bacteria</taxon>
        <taxon>Bacillati</taxon>
        <taxon>Cyanobacteriota</taxon>
        <taxon>Cyanophyceae</taxon>
        <taxon>Nostocales</taxon>
        <taxon>Aphanizomenonaceae</taxon>
        <taxon>Dolichospermum</taxon>
        <taxon>Dolichospermum heterosporum</taxon>
    </lineage>
</organism>
<evidence type="ECO:0000313" key="2">
    <source>
        <dbReference type="Proteomes" id="UP001057561"/>
    </source>
</evidence>
<sequence length="445" mass="51445">MIKLYSNRIKQDFEKAQGYFNHLNTLDFSAISSIQLAKIQLVWEDCVSDVPYYRELVEKGNAPPKIYSWDDFYAIPVLDRVTIKNNQEKFHRLSKSPDSYVSTTGSTGQPVQIGIWKSEYVPLRIAKLVPWIQVGYTLNSPIYLIWGHAHLLGTGWHRYWNHSVRKLKDWFLNYYRVDAYTLDKIKAKQIAQDIIRRKPSGIIGYAAILDLLCRYTQEYHDELRRVGLKFVMSCAEPPPREDTFDLLRSVFNCSILQEFGGVDFGHVGFKINDAPYTLFPDLNILEAESGIEDNEAGSALVTTLYRRYVPLIRYRQGDILTGVVRNQNGLIVSFEEQIGRINDMFFLSDGTSIHSVALLHCFKEEKSIFNVQLILSDNGHEFSLIAKEPLIPQIEQNIRQKLQQIHPTLKNVPFKYVMDLSTNRAGKRRWIVDKRNLTSNSQSKK</sequence>
<reference evidence="1" key="1">
    <citation type="submission" date="2022-06" db="EMBL/GenBank/DDBJ databases">
        <title>Nostosin G and Spiroidesin B from the Cyanobacterium Dolichospermum sp. NIES-1697.</title>
        <authorList>
            <person name="Phan C.-S."/>
            <person name="Mehjabin J.J."/>
            <person name="Anas A.R.J."/>
            <person name="Hayasaka M."/>
            <person name="Onoki R."/>
            <person name="Wang J."/>
            <person name="Umezawa T."/>
            <person name="Washio K."/>
            <person name="Morikawa M."/>
            <person name="Okino T."/>
        </authorList>
    </citation>
    <scope>NUCLEOTIDE SEQUENCE</scope>
    <source>
        <strain evidence="1">NIES-1697</strain>
    </source>
</reference>
<name>A0ABY5LSF0_9CYAN</name>
<dbReference type="PANTHER" id="PTHR36932:SF1">
    <property type="entry name" value="CAPSULAR POLYSACCHARIDE BIOSYNTHESIS PROTEIN"/>
    <property type="match status" value="1"/>
</dbReference>
<dbReference type="PANTHER" id="PTHR36932">
    <property type="entry name" value="CAPSULAR POLYSACCHARIDE BIOSYNTHESIS PROTEIN"/>
    <property type="match status" value="1"/>
</dbReference>
<protein>
    <submittedName>
        <fullName evidence="1">Uncharacterized protein</fullName>
    </submittedName>
</protein>
<dbReference type="RefSeq" id="WP_257120509.1">
    <property type="nucleotide sequence ID" value="NZ_CP099464.1"/>
</dbReference>
<evidence type="ECO:0000313" key="1">
    <source>
        <dbReference type="EMBL" id="UUO13749.1"/>
    </source>
</evidence>
<proteinExistence type="predicted"/>
<gene>
    <name evidence="1" type="ORF">NG743_16975</name>
</gene>
<accession>A0ABY5LSF0</accession>
<dbReference type="SUPFAM" id="SSF56801">
    <property type="entry name" value="Acetyl-CoA synthetase-like"/>
    <property type="match status" value="1"/>
</dbReference>
<dbReference type="Gene3D" id="3.40.50.12780">
    <property type="entry name" value="N-terminal domain of ligase-like"/>
    <property type="match status" value="1"/>
</dbReference>
<dbReference type="EMBL" id="CP099464">
    <property type="protein sequence ID" value="UUO13749.1"/>
    <property type="molecule type" value="Genomic_DNA"/>
</dbReference>
<keyword evidence="2" id="KW-1185">Reference proteome</keyword>
<dbReference type="InterPro" id="IPR053158">
    <property type="entry name" value="CapK_Type1_Caps_Biosynth"/>
</dbReference>
<dbReference type="InterPro" id="IPR042099">
    <property type="entry name" value="ANL_N_sf"/>
</dbReference>